<comment type="cofactor">
    <cofactor evidence="1">
        <name>Mg(2+)</name>
        <dbReference type="ChEBI" id="CHEBI:18420"/>
    </cofactor>
</comment>
<dbReference type="Proteomes" id="UP000485484">
    <property type="component" value="Unassembled WGS sequence"/>
</dbReference>
<comment type="catalytic activity">
    <reaction evidence="10">
        <text>(6S)-5,6,7,8-tetrahydrofolyl-(gamma-L-Glu)(n) + L-glutamate + ATP = (6S)-5,6,7,8-tetrahydrofolyl-(gamma-L-Glu)(n+1) + ADP + phosphate + H(+)</text>
        <dbReference type="Rhea" id="RHEA:10580"/>
        <dbReference type="Rhea" id="RHEA-COMP:14738"/>
        <dbReference type="Rhea" id="RHEA-COMP:14740"/>
        <dbReference type="ChEBI" id="CHEBI:15378"/>
        <dbReference type="ChEBI" id="CHEBI:29985"/>
        <dbReference type="ChEBI" id="CHEBI:30616"/>
        <dbReference type="ChEBI" id="CHEBI:43474"/>
        <dbReference type="ChEBI" id="CHEBI:141005"/>
        <dbReference type="ChEBI" id="CHEBI:456216"/>
        <dbReference type="EC" id="6.3.2.17"/>
    </reaction>
</comment>
<organism evidence="14">
    <name type="scientific">candidate division TA06 bacterium ADurb.Bin417</name>
    <dbReference type="NCBI Taxonomy" id="1852828"/>
    <lineage>
        <taxon>Bacteria</taxon>
        <taxon>Bacteria division TA06</taxon>
    </lineage>
</organism>
<keyword evidence="6 11" id="KW-0547">Nucleotide-binding</keyword>
<proteinExistence type="inferred from homology"/>
<gene>
    <name evidence="14" type="primary">fgs</name>
    <name evidence="14" type="ORF">BWY73_00307</name>
</gene>
<dbReference type="GO" id="GO:0004326">
    <property type="term" value="F:tetrahydrofolylpolyglutamate synthase activity"/>
    <property type="evidence" value="ECO:0007669"/>
    <property type="project" value="UniProtKB-EC"/>
</dbReference>
<dbReference type="AlphaFoldDB" id="A0A1V5MK05"/>
<dbReference type="GO" id="GO:0046872">
    <property type="term" value="F:metal ion binding"/>
    <property type="evidence" value="ECO:0007669"/>
    <property type="project" value="UniProtKB-KW"/>
</dbReference>
<evidence type="ECO:0000256" key="11">
    <source>
        <dbReference type="PIRNR" id="PIRNR001563"/>
    </source>
</evidence>
<evidence type="ECO:0000256" key="8">
    <source>
        <dbReference type="ARBA" id="ARBA00022842"/>
    </source>
</evidence>
<dbReference type="SUPFAM" id="SSF53623">
    <property type="entry name" value="MurD-like peptide ligases, catalytic domain"/>
    <property type="match status" value="1"/>
</dbReference>
<dbReference type="GO" id="GO:0005737">
    <property type="term" value="C:cytoplasm"/>
    <property type="evidence" value="ECO:0007669"/>
    <property type="project" value="TreeGrafter"/>
</dbReference>
<dbReference type="EC" id="6.3.2.17" evidence="3"/>
<feature type="domain" description="Mur ligase central" evidence="13">
    <location>
        <begin position="44"/>
        <end position="272"/>
    </location>
</feature>
<dbReference type="Gene3D" id="3.40.1190.10">
    <property type="entry name" value="Mur-like, catalytic domain"/>
    <property type="match status" value="1"/>
</dbReference>
<keyword evidence="8" id="KW-0460">Magnesium</keyword>
<feature type="domain" description="Mur ligase C-terminal" evidence="12">
    <location>
        <begin position="296"/>
        <end position="418"/>
    </location>
</feature>
<dbReference type="InterPro" id="IPR018109">
    <property type="entry name" value="Folylpolyglutamate_synth_CS"/>
</dbReference>
<dbReference type="EMBL" id="MWAK01000023">
    <property type="protein sequence ID" value="OPZ93455.1"/>
    <property type="molecule type" value="Genomic_DNA"/>
</dbReference>
<comment type="caution">
    <text evidence="14">The sequence shown here is derived from an EMBL/GenBank/DDBJ whole genome shotgun (WGS) entry which is preliminary data.</text>
</comment>
<dbReference type="InterPro" id="IPR036615">
    <property type="entry name" value="Mur_ligase_C_dom_sf"/>
</dbReference>
<sequence length="448" mass="49517">MTYRQAIDFLEGRERFGIRLGLANMSRLLAALGEPQRGLKVFHVAGTNGKGSTARLTAGLLQASGFRVGLYTSPHLLDTRERVQVDQRPVSRADFTRRIEELAPVVERLSRFRPHSPTYFEVLTALAFRHFALEKVDFAVIEVGLGGRMDATNLVQPLVSIITPIGLEHKRYLGNSLAAIAGEKGGIIKPGRPVVISTQRLSAGRVLRRLAGERRSTLYQVGRDIRFEMGEAAADSNRFNLAWPGSDRRLENLELALPGRYQVENAALALLALEAAGLRPGVRTVRRAFRKVRWPGRLQVIRKEPPVLFDVSHNPPAIRVLVQNLEALYPGCRYRFIFGVLRDKDYRQMLKTLAPKAAGFILTRPDSNRARDPQELADWLGRRFPGSPAIVAGTPREALETGLGLIGRGELLCICGSFYLASVLKYINSASRKASKPPSSTASTLPVS</sequence>
<evidence type="ECO:0000259" key="13">
    <source>
        <dbReference type="Pfam" id="PF08245"/>
    </source>
</evidence>
<evidence type="ECO:0000256" key="10">
    <source>
        <dbReference type="ARBA" id="ARBA00047493"/>
    </source>
</evidence>
<dbReference type="GO" id="GO:0008841">
    <property type="term" value="F:dihydrofolate synthase activity"/>
    <property type="evidence" value="ECO:0007669"/>
    <property type="project" value="TreeGrafter"/>
</dbReference>
<keyword evidence="5" id="KW-0479">Metal-binding</keyword>
<dbReference type="PANTHER" id="PTHR11136">
    <property type="entry name" value="FOLYLPOLYGLUTAMATE SYNTHASE-RELATED"/>
    <property type="match status" value="1"/>
</dbReference>
<dbReference type="FunFam" id="3.40.1190.10:FF:000011">
    <property type="entry name" value="Folylpolyglutamate synthase/dihydrofolate synthase"/>
    <property type="match status" value="1"/>
</dbReference>
<evidence type="ECO:0000313" key="14">
    <source>
        <dbReference type="EMBL" id="OPZ93455.1"/>
    </source>
</evidence>
<dbReference type="GO" id="GO:0005524">
    <property type="term" value="F:ATP binding"/>
    <property type="evidence" value="ECO:0007669"/>
    <property type="project" value="UniProtKB-KW"/>
</dbReference>
<dbReference type="InterPro" id="IPR036565">
    <property type="entry name" value="Mur-like_cat_sf"/>
</dbReference>
<dbReference type="Pfam" id="PF08245">
    <property type="entry name" value="Mur_ligase_M"/>
    <property type="match status" value="1"/>
</dbReference>
<evidence type="ECO:0000256" key="6">
    <source>
        <dbReference type="ARBA" id="ARBA00022741"/>
    </source>
</evidence>
<dbReference type="PROSITE" id="PS01011">
    <property type="entry name" value="FOLYLPOLYGLU_SYNT_1"/>
    <property type="match status" value="1"/>
</dbReference>
<dbReference type="Pfam" id="PF02875">
    <property type="entry name" value="Mur_ligase_C"/>
    <property type="match status" value="1"/>
</dbReference>
<evidence type="ECO:0000256" key="9">
    <source>
        <dbReference type="ARBA" id="ARBA00030592"/>
    </source>
</evidence>
<evidence type="ECO:0000256" key="7">
    <source>
        <dbReference type="ARBA" id="ARBA00022840"/>
    </source>
</evidence>
<comment type="similarity">
    <text evidence="2 11">Belongs to the folylpolyglutamate synthase family.</text>
</comment>
<accession>A0A1V5MK05</accession>
<evidence type="ECO:0000259" key="12">
    <source>
        <dbReference type="Pfam" id="PF02875"/>
    </source>
</evidence>
<dbReference type="Gene3D" id="3.90.190.20">
    <property type="entry name" value="Mur ligase, C-terminal domain"/>
    <property type="match status" value="1"/>
</dbReference>
<dbReference type="PANTHER" id="PTHR11136:SF0">
    <property type="entry name" value="DIHYDROFOLATE SYNTHETASE-RELATED"/>
    <property type="match status" value="1"/>
</dbReference>
<dbReference type="NCBIfam" id="TIGR01499">
    <property type="entry name" value="folC"/>
    <property type="match status" value="1"/>
</dbReference>
<evidence type="ECO:0000256" key="4">
    <source>
        <dbReference type="ARBA" id="ARBA00022598"/>
    </source>
</evidence>
<protein>
    <recommendedName>
        <fullName evidence="3">tetrahydrofolate synthase</fullName>
        <ecNumber evidence="3">6.3.2.17</ecNumber>
    </recommendedName>
    <alternativeName>
        <fullName evidence="9">Tetrahydrofolylpolyglutamate synthase</fullName>
    </alternativeName>
</protein>
<evidence type="ECO:0000256" key="2">
    <source>
        <dbReference type="ARBA" id="ARBA00008276"/>
    </source>
</evidence>
<name>A0A1V5MK05_UNCT6</name>
<dbReference type="PIRSF" id="PIRSF001563">
    <property type="entry name" value="Folylpolyglu_synth"/>
    <property type="match status" value="1"/>
</dbReference>
<dbReference type="PROSITE" id="PS01012">
    <property type="entry name" value="FOLYLPOLYGLU_SYNT_2"/>
    <property type="match status" value="1"/>
</dbReference>
<keyword evidence="4 11" id="KW-0436">Ligase</keyword>
<dbReference type="InterPro" id="IPR004101">
    <property type="entry name" value="Mur_ligase_C"/>
</dbReference>
<dbReference type="InterPro" id="IPR001645">
    <property type="entry name" value="Folylpolyglutamate_synth"/>
</dbReference>
<dbReference type="SUPFAM" id="SSF53244">
    <property type="entry name" value="MurD-like peptide ligases, peptide-binding domain"/>
    <property type="match status" value="1"/>
</dbReference>
<evidence type="ECO:0000256" key="1">
    <source>
        <dbReference type="ARBA" id="ARBA00001946"/>
    </source>
</evidence>
<evidence type="ECO:0000256" key="5">
    <source>
        <dbReference type="ARBA" id="ARBA00022723"/>
    </source>
</evidence>
<keyword evidence="7 11" id="KW-0067">ATP-binding</keyword>
<dbReference type="InterPro" id="IPR013221">
    <property type="entry name" value="Mur_ligase_cen"/>
</dbReference>
<reference evidence="14" key="1">
    <citation type="submission" date="2017-02" db="EMBL/GenBank/DDBJ databases">
        <title>Delving into the versatile metabolic prowess of the omnipresent phylum Bacteroidetes.</title>
        <authorList>
            <person name="Nobu M.K."/>
            <person name="Mei R."/>
            <person name="Narihiro T."/>
            <person name="Kuroda K."/>
            <person name="Liu W.-T."/>
        </authorList>
    </citation>
    <scope>NUCLEOTIDE SEQUENCE</scope>
    <source>
        <strain evidence="14">ADurb.Bin417</strain>
    </source>
</reference>
<evidence type="ECO:0000256" key="3">
    <source>
        <dbReference type="ARBA" id="ARBA00013025"/>
    </source>
</evidence>